<sequence>MYTLISLLFFLPFITAEGVSSAQNATNFALLYGYPLLAFQNFADQFLEFNATNYLINTQELSSPSSKTVSDVQLTIPELPSWEFALFSFYDIYGDNYANIGTGNIDKPGRYLVQRRQDGTFDFGAQSQGGSQYVAKVTSPTSYGILLIRWGVNSSSINMVHRFQAETSLISVNSTGNGSVAPSLPSLGTSAIFASKSMTPVEKALQLLARYERWNQLETEAGAQKVSRLLLLAGISNGTYSRPSGVDLNVANNSVLQAATAAAAASANNEALNNGWVMTRAGGLAGNFNNGTAFAYRTAIASGGFLQLSNPNAVYPSWVNSSTGGNGLAGGGEVTLGPNDAILYTFSGKPALEPTGFWSLTAYMGNYLIPNSLERYAIGNRNAIAYPDGTPVYGSNATHADGEFQILVQPADVSPPTNWSSNWLPGPSGGGNISVTLRLYGAGPGLLSGQYQYPVVTKQAALTNGTAATSGGGNSTSTSPIYTGLASKENIASLSVIGQILVSLEK</sequence>
<dbReference type="SUPFAM" id="SSF160935">
    <property type="entry name" value="VPA0735-like"/>
    <property type="match status" value="1"/>
</dbReference>
<dbReference type="InterPro" id="IPR037049">
    <property type="entry name" value="DUF1214_C_sf"/>
</dbReference>
<feature type="domain" description="DUF1214" evidence="2">
    <location>
        <begin position="344"/>
        <end position="442"/>
    </location>
</feature>
<gene>
    <name evidence="4" type="ORF">PRZ48_011046</name>
</gene>
<dbReference type="PANTHER" id="PTHR36509:SF2">
    <property type="entry name" value="BLL3101 PROTEIN"/>
    <property type="match status" value="1"/>
</dbReference>
<feature type="signal peptide" evidence="1">
    <location>
        <begin position="1"/>
        <end position="16"/>
    </location>
</feature>
<feature type="chain" id="PRO_5045632734" evidence="1">
    <location>
        <begin position="17"/>
        <end position="506"/>
    </location>
</feature>
<keyword evidence="1" id="KW-0732">Signal</keyword>
<dbReference type="Pfam" id="PF06863">
    <property type="entry name" value="DUF1254"/>
    <property type="match status" value="1"/>
</dbReference>
<dbReference type="InterPro" id="IPR010621">
    <property type="entry name" value="DUF1214"/>
</dbReference>
<evidence type="ECO:0000313" key="5">
    <source>
        <dbReference type="Proteomes" id="UP001305779"/>
    </source>
</evidence>
<feature type="domain" description="DUF1254" evidence="3">
    <location>
        <begin position="71"/>
        <end position="169"/>
    </location>
</feature>
<name>A0ABR0EB84_ZASCE</name>
<keyword evidence="5" id="KW-1185">Reference proteome</keyword>
<evidence type="ECO:0000256" key="1">
    <source>
        <dbReference type="SAM" id="SignalP"/>
    </source>
</evidence>
<evidence type="ECO:0000313" key="4">
    <source>
        <dbReference type="EMBL" id="KAK4498388.1"/>
    </source>
</evidence>
<evidence type="ECO:0000259" key="3">
    <source>
        <dbReference type="Pfam" id="PF06863"/>
    </source>
</evidence>
<dbReference type="PANTHER" id="PTHR36509">
    <property type="entry name" value="BLL3101 PROTEIN"/>
    <property type="match status" value="1"/>
</dbReference>
<evidence type="ECO:0000259" key="2">
    <source>
        <dbReference type="Pfam" id="PF06742"/>
    </source>
</evidence>
<dbReference type="Gene3D" id="2.60.120.600">
    <property type="entry name" value="Domain of unknown function DUF1214, C-terminal domain"/>
    <property type="match status" value="1"/>
</dbReference>
<dbReference type="InterPro" id="IPR010679">
    <property type="entry name" value="DUF1254"/>
</dbReference>
<dbReference type="EMBL" id="JAXOVC010000008">
    <property type="protein sequence ID" value="KAK4498388.1"/>
    <property type="molecule type" value="Genomic_DNA"/>
</dbReference>
<organism evidence="4 5">
    <name type="scientific">Zasmidium cellare</name>
    <name type="common">Wine cellar mold</name>
    <name type="synonym">Racodium cellare</name>
    <dbReference type="NCBI Taxonomy" id="395010"/>
    <lineage>
        <taxon>Eukaryota</taxon>
        <taxon>Fungi</taxon>
        <taxon>Dikarya</taxon>
        <taxon>Ascomycota</taxon>
        <taxon>Pezizomycotina</taxon>
        <taxon>Dothideomycetes</taxon>
        <taxon>Dothideomycetidae</taxon>
        <taxon>Mycosphaerellales</taxon>
        <taxon>Mycosphaerellaceae</taxon>
        <taxon>Zasmidium</taxon>
    </lineage>
</organism>
<dbReference type="Proteomes" id="UP001305779">
    <property type="component" value="Unassembled WGS sequence"/>
</dbReference>
<dbReference type="Pfam" id="PF06742">
    <property type="entry name" value="DUF1214"/>
    <property type="match status" value="1"/>
</dbReference>
<proteinExistence type="predicted"/>
<protein>
    <submittedName>
        <fullName evidence="4">Uncharacterized protein</fullName>
    </submittedName>
</protein>
<reference evidence="4 5" key="1">
    <citation type="journal article" date="2023" name="G3 (Bethesda)">
        <title>A chromosome-level genome assembly of Zasmidium syzygii isolated from banana leaves.</title>
        <authorList>
            <person name="van Westerhoven A.C."/>
            <person name="Mehrabi R."/>
            <person name="Talebi R."/>
            <person name="Steentjes M.B.F."/>
            <person name="Corcolon B."/>
            <person name="Chong P.A."/>
            <person name="Kema G.H.J."/>
            <person name="Seidl M.F."/>
        </authorList>
    </citation>
    <scope>NUCLEOTIDE SEQUENCE [LARGE SCALE GENOMIC DNA]</scope>
    <source>
        <strain evidence="4 5">P124</strain>
    </source>
</reference>
<accession>A0ABR0EB84</accession>
<comment type="caution">
    <text evidence="4">The sequence shown here is derived from an EMBL/GenBank/DDBJ whole genome shotgun (WGS) entry which is preliminary data.</text>
</comment>